<comment type="caution">
    <text evidence="9">The sequence shown here is derived from an EMBL/GenBank/DDBJ whole genome shotgun (WGS) entry which is preliminary data.</text>
</comment>
<name>A0A8J6D705_9ROSI</name>
<evidence type="ECO:0000256" key="3">
    <source>
        <dbReference type="ARBA" id="ARBA00022722"/>
    </source>
</evidence>
<dbReference type="Gene3D" id="3.10.10.10">
    <property type="entry name" value="HIV Type 1 Reverse Transcriptase, subunit A, domain 1"/>
    <property type="match status" value="1"/>
</dbReference>
<evidence type="ECO:0000256" key="4">
    <source>
        <dbReference type="ARBA" id="ARBA00022759"/>
    </source>
</evidence>
<dbReference type="InterPro" id="IPR000477">
    <property type="entry name" value="RT_dom"/>
</dbReference>
<dbReference type="Gene3D" id="3.30.70.270">
    <property type="match status" value="3"/>
</dbReference>
<dbReference type="Pfam" id="PF00078">
    <property type="entry name" value="RVT_1"/>
    <property type="match status" value="1"/>
</dbReference>
<dbReference type="GO" id="GO:0003964">
    <property type="term" value="F:RNA-directed DNA polymerase activity"/>
    <property type="evidence" value="ECO:0007669"/>
    <property type="project" value="UniProtKB-KW"/>
</dbReference>
<dbReference type="GO" id="GO:0016787">
    <property type="term" value="F:hydrolase activity"/>
    <property type="evidence" value="ECO:0007669"/>
    <property type="project" value="UniProtKB-KW"/>
</dbReference>
<keyword evidence="2" id="KW-0548">Nucleotidyltransferase</keyword>
<dbReference type="InterPro" id="IPR050951">
    <property type="entry name" value="Retrovirus_Pol_polyprotein"/>
</dbReference>
<sequence length="370" mass="43121">MRLCIDYRQLNKVTIKNKHPLPRIDDLFDQLKGATVFSKIDLRSSYYQLRVKESDVLKTAFRTRYGHYEFLVMLSILRERKLFAKFSKNEFWLREVRFLGHIVSGDGIRVDPSKISAIVDWKPPKNVSEVRSVLGLAWYYRRFVKGFSMIASPMTKLLQKNVKFEWTDKCQQSFEKLKARLTEAPILVQPEPGKEFVIYSDASLTGLGCALMQEGKVVAYASRQLKPHEKNYPTHDLELAAIVFALKIWQYYLYGEKCQIFTDHKSLKYLMNQKDLNLRQRRWLKLLKDYELVIGYHLGKANVVADALSRKSLFTLRAMNTRLALSDDGSILAEMRVKPLFLQLICDAQNNDSELRTKRTQCESGYDSDF</sequence>
<dbReference type="FunFam" id="3.10.20.370:FF:000001">
    <property type="entry name" value="Retrovirus-related Pol polyprotein from transposon 17.6-like protein"/>
    <property type="match status" value="1"/>
</dbReference>
<keyword evidence="6" id="KW-0695">RNA-directed DNA polymerase</keyword>
<evidence type="ECO:0000313" key="10">
    <source>
        <dbReference type="Proteomes" id="UP000701853"/>
    </source>
</evidence>
<evidence type="ECO:0000256" key="5">
    <source>
        <dbReference type="ARBA" id="ARBA00022801"/>
    </source>
</evidence>
<evidence type="ECO:0000256" key="1">
    <source>
        <dbReference type="ARBA" id="ARBA00022679"/>
    </source>
</evidence>
<organism evidence="9 10">
    <name type="scientific">Gossypium anomalum</name>
    <dbReference type="NCBI Taxonomy" id="47600"/>
    <lineage>
        <taxon>Eukaryota</taxon>
        <taxon>Viridiplantae</taxon>
        <taxon>Streptophyta</taxon>
        <taxon>Embryophyta</taxon>
        <taxon>Tracheophyta</taxon>
        <taxon>Spermatophyta</taxon>
        <taxon>Magnoliopsida</taxon>
        <taxon>eudicotyledons</taxon>
        <taxon>Gunneridae</taxon>
        <taxon>Pentapetalae</taxon>
        <taxon>rosids</taxon>
        <taxon>malvids</taxon>
        <taxon>Malvales</taxon>
        <taxon>Malvaceae</taxon>
        <taxon>Malvoideae</taxon>
        <taxon>Gossypium</taxon>
    </lineage>
</organism>
<accession>A0A8J6D705</accession>
<keyword evidence="5" id="KW-0378">Hydrolase</keyword>
<feature type="domain" description="Reverse transcriptase" evidence="7">
    <location>
        <begin position="2"/>
        <end position="68"/>
    </location>
</feature>
<feature type="domain" description="Reverse transcriptase RNase H-like" evidence="8">
    <location>
        <begin position="192"/>
        <end position="290"/>
    </location>
</feature>
<dbReference type="Gene3D" id="3.10.20.370">
    <property type="match status" value="1"/>
</dbReference>
<evidence type="ECO:0000259" key="8">
    <source>
        <dbReference type="Pfam" id="PF17917"/>
    </source>
</evidence>
<keyword evidence="10" id="KW-1185">Reference proteome</keyword>
<evidence type="ECO:0000256" key="6">
    <source>
        <dbReference type="ARBA" id="ARBA00022918"/>
    </source>
</evidence>
<dbReference type="GO" id="GO:0004519">
    <property type="term" value="F:endonuclease activity"/>
    <property type="evidence" value="ECO:0007669"/>
    <property type="project" value="UniProtKB-KW"/>
</dbReference>
<dbReference type="FunFam" id="3.30.70.270:FF:000020">
    <property type="entry name" value="Transposon Tf2-6 polyprotein-like Protein"/>
    <property type="match status" value="1"/>
</dbReference>
<evidence type="ECO:0000259" key="7">
    <source>
        <dbReference type="Pfam" id="PF00078"/>
    </source>
</evidence>
<gene>
    <name evidence="9" type="ORF">CXB51_002877</name>
</gene>
<reference evidence="9 10" key="1">
    <citation type="journal article" date="2021" name="bioRxiv">
        <title>The Gossypium anomalum genome as a resource for cotton improvement and evolutionary analysis of hybrid incompatibility.</title>
        <authorList>
            <person name="Grover C.E."/>
            <person name="Yuan D."/>
            <person name="Arick M.A."/>
            <person name="Miller E.R."/>
            <person name="Hu G."/>
            <person name="Peterson D.G."/>
            <person name="Wendel J.F."/>
            <person name="Udall J.A."/>
        </authorList>
    </citation>
    <scope>NUCLEOTIDE SEQUENCE [LARGE SCALE GENOMIC DNA]</scope>
    <source>
        <strain evidence="9">JFW-Udall</strain>
        <tissue evidence="9">Leaf</tissue>
    </source>
</reference>
<dbReference type="InterPro" id="IPR043128">
    <property type="entry name" value="Rev_trsase/Diguanyl_cyclase"/>
</dbReference>
<dbReference type="AlphaFoldDB" id="A0A8J6D705"/>
<dbReference type="CDD" id="cd09274">
    <property type="entry name" value="RNase_HI_RT_Ty3"/>
    <property type="match status" value="1"/>
</dbReference>
<evidence type="ECO:0000313" key="9">
    <source>
        <dbReference type="EMBL" id="KAG8500857.1"/>
    </source>
</evidence>
<keyword evidence="3" id="KW-0540">Nuclease</keyword>
<proteinExistence type="predicted"/>
<dbReference type="Proteomes" id="UP000701853">
    <property type="component" value="Chromosome 2"/>
</dbReference>
<dbReference type="PANTHER" id="PTHR37984:SF5">
    <property type="entry name" value="PROTEIN NYNRIN-LIKE"/>
    <property type="match status" value="1"/>
</dbReference>
<evidence type="ECO:0000256" key="2">
    <source>
        <dbReference type="ARBA" id="ARBA00022695"/>
    </source>
</evidence>
<protein>
    <submittedName>
        <fullName evidence="9">Uncharacterized protein</fullName>
    </submittedName>
</protein>
<dbReference type="CDD" id="cd01647">
    <property type="entry name" value="RT_LTR"/>
    <property type="match status" value="1"/>
</dbReference>
<dbReference type="InterPro" id="IPR041373">
    <property type="entry name" value="RT_RNaseH"/>
</dbReference>
<dbReference type="SUPFAM" id="SSF56672">
    <property type="entry name" value="DNA/RNA polymerases"/>
    <property type="match status" value="1"/>
</dbReference>
<dbReference type="EMBL" id="JAHUZN010000002">
    <property type="protein sequence ID" value="KAG8500857.1"/>
    <property type="molecule type" value="Genomic_DNA"/>
</dbReference>
<dbReference type="PANTHER" id="PTHR37984">
    <property type="entry name" value="PROTEIN CBG26694"/>
    <property type="match status" value="1"/>
</dbReference>
<dbReference type="Pfam" id="PF17917">
    <property type="entry name" value="RT_RNaseH"/>
    <property type="match status" value="1"/>
</dbReference>
<keyword evidence="4" id="KW-0255">Endonuclease</keyword>
<keyword evidence="1" id="KW-0808">Transferase</keyword>
<dbReference type="InterPro" id="IPR043502">
    <property type="entry name" value="DNA/RNA_pol_sf"/>
</dbReference>
<dbReference type="OrthoDB" id="415724at2759"/>